<reference evidence="4" key="1">
    <citation type="journal article" date="2012" name="Nat. Biotechnol.">
        <title>Reference genome sequence of the model plant Setaria.</title>
        <authorList>
            <person name="Bennetzen J.L."/>
            <person name="Schmutz J."/>
            <person name="Wang H."/>
            <person name="Percifield R."/>
            <person name="Hawkins J."/>
            <person name="Pontaroli A.C."/>
            <person name="Estep M."/>
            <person name="Feng L."/>
            <person name="Vaughn J.N."/>
            <person name="Grimwood J."/>
            <person name="Jenkins J."/>
            <person name="Barry K."/>
            <person name="Lindquist E."/>
            <person name="Hellsten U."/>
            <person name="Deshpande S."/>
            <person name="Wang X."/>
            <person name="Wu X."/>
            <person name="Mitros T."/>
            <person name="Triplett J."/>
            <person name="Yang X."/>
            <person name="Ye C.Y."/>
            <person name="Mauro-Herrera M."/>
            <person name="Wang L."/>
            <person name="Li P."/>
            <person name="Sharma M."/>
            <person name="Sharma R."/>
            <person name="Ronald P.C."/>
            <person name="Panaud O."/>
            <person name="Kellogg E.A."/>
            <person name="Brutnell T.P."/>
            <person name="Doust A.N."/>
            <person name="Tuskan G.A."/>
            <person name="Rokhsar D."/>
            <person name="Devos K.M."/>
        </authorList>
    </citation>
    <scope>NUCLEOTIDE SEQUENCE [LARGE SCALE GENOMIC DNA]</scope>
    <source>
        <strain evidence="4">cv. Yugu1</strain>
    </source>
</reference>
<dbReference type="SUPFAM" id="SSF53300">
    <property type="entry name" value="vWA-like"/>
    <property type="match status" value="1"/>
</dbReference>
<organism evidence="3 4">
    <name type="scientific">Setaria italica</name>
    <name type="common">Foxtail millet</name>
    <name type="synonym">Panicum italicum</name>
    <dbReference type="NCBI Taxonomy" id="4555"/>
    <lineage>
        <taxon>Eukaryota</taxon>
        <taxon>Viridiplantae</taxon>
        <taxon>Streptophyta</taxon>
        <taxon>Embryophyta</taxon>
        <taxon>Tracheophyta</taxon>
        <taxon>Spermatophyta</taxon>
        <taxon>Magnoliopsida</taxon>
        <taxon>Liliopsida</taxon>
        <taxon>Poales</taxon>
        <taxon>Poaceae</taxon>
        <taxon>PACMAD clade</taxon>
        <taxon>Panicoideae</taxon>
        <taxon>Panicodae</taxon>
        <taxon>Paniceae</taxon>
        <taxon>Cenchrinae</taxon>
        <taxon>Setaria</taxon>
    </lineage>
</organism>
<feature type="region of interest" description="Disordered" evidence="1">
    <location>
        <begin position="396"/>
        <end position="415"/>
    </location>
</feature>
<dbReference type="HOGENOM" id="CLU_615949_0_0_1"/>
<feature type="domain" description="VWFA" evidence="2">
    <location>
        <begin position="139"/>
        <end position="319"/>
    </location>
</feature>
<dbReference type="SMART" id="SM00327">
    <property type="entry name" value="VWA"/>
    <property type="match status" value="1"/>
</dbReference>
<accession>K3YCN4</accession>
<name>K3YCN4_SETIT</name>
<dbReference type="eggNOG" id="ENOG502RXR2">
    <property type="taxonomic scope" value="Eukaryota"/>
</dbReference>
<dbReference type="Gramene" id="KQK98152">
    <property type="protein sequence ID" value="KQK98152"/>
    <property type="gene ID" value="SETIT_011983mg"/>
</dbReference>
<dbReference type="InterPro" id="IPR036465">
    <property type="entry name" value="vWFA_dom_sf"/>
</dbReference>
<dbReference type="EnsemblPlants" id="KQK98152">
    <property type="protein sequence ID" value="KQK98152"/>
    <property type="gene ID" value="SETIT_011983mg"/>
</dbReference>
<evidence type="ECO:0000259" key="2">
    <source>
        <dbReference type="SMART" id="SM00327"/>
    </source>
</evidence>
<proteinExistence type="predicted"/>
<dbReference type="InterPro" id="IPR002035">
    <property type="entry name" value="VWF_A"/>
</dbReference>
<dbReference type="AlphaFoldDB" id="K3YCN4"/>
<dbReference type="Pfam" id="PF13519">
    <property type="entry name" value="VWA_2"/>
    <property type="match status" value="1"/>
</dbReference>
<dbReference type="PANTHER" id="PTHR10579:SF150">
    <property type="entry name" value="RING-TYPE DOMAIN-CONTAINING PROTEIN"/>
    <property type="match status" value="1"/>
</dbReference>
<sequence length="445" mass="47886">MAECSPTFHFRCISTYAPLLRTPRVRRQPPGSDRVSSRLPLLRRRLPLPPPPGPSSSPTGKISPLKKIGAHLLPEEAVISDRESFCAMESASVAHGHFVCPLCNAPWRSCPSRSRARQGSRDDRRRSHERAGGDAPRAPLDLVTVLDHEGGKARAAEAGHVGFVIDNLGPHDCLCVVSFSDTARSTRLPRMSDTGKGPTTRAVASLAARGGTDIAEGIRKAAKVLDERRQRNAVSSVILLSDGQDTRRAAAGPNYGALVPPSFAPFARADTGDWSAPIHTFGFGNNHDAAAMHVVAEAREATGGTFSFMEDEAVIKDVFAQCIGGLLSVVVQEARVRIACLHAGVGISAVRSGRYESRIDDDGRAASVAAGELYADEELHRSTPWARARSGRWRWSGSASAWRPPPTSRGERGTHREAVEIRATRCSFRPGSLAGQRAGRRRKGV</sequence>
<dbReference type="InterPro" id="IPR051266">
    <property type="entry name" value="CLCR"/>
</dbReference>
<evidence type="ECO:0000256" key="1">
    <source>
        <dbReference type="SAM" id="MobiDB-lite"/>
    </source>
</evidence>
<feature type="region of interest" description="Disordered" evidence="1">
    <location>
        <begin position="23"/>
        <end position="64"/>
    </location>
</feature>
<dbReference type="Proteomes" id="UP000004995">
    <property type="component" value="Unassembled WGS sequence"/>
</dbReference>
<protein>
    <recommendedName>
        <fullName evidence="2">VWFA domain-containing protein</fullName>
    </recommendedName>
</protein>
<feature type="compositionally biased region" description="Basic and acidic residues" evidence="1">
    <location>
        <begin position="119"/>
        <end position="132"/>
    </location>
</feature>
<dbReference type="PANTHER" id="PTHR10579">
    <property type="entry name" value="CALCIUM-ACTIVATED CHLORIDE CHANNEL REGULATOR"/>
    <property type="match status" value="1"/>
</dbReference>
<feature type="region of interest" description="Disordered" evidence="1">
    <location>
        <begin position="110"/>
        <end position="138"/>
    </location>
</feature>
<keyword evidence="4" id="KW-1185">Reference proteome</keyword>
<reference evidence="3" key="2">
    <citation type="submission" date="2018-08" db="UniProtKB">
        <authorList>
            <consortium name="EnsemblPlants"/>
        </authorList>
    </citation>
    <scope>IDENTIFICATION</scope>
    <source>
        <strain evidence="3">Yugu1</strain>
    </source>
</reference>
<evidence type="ECO:0000313" key="4">
    <source>
        <dbReference type="Proteomes" id="UP000004995"/>
    </source>
</evidence>
<dbReference type="Gene3D" id="3.40.50.410">
    <property type="entry name" value="von Willebrand factor, type A domain"/>
    <property type="match status" value="1"/>
</dbReference>
<dbReference type="EMBL" id="AGNK02004438">
    <property type="status" value="NOT_ANNOTATED_CDS"/>
    <property type="molecule type" value="Genomic_DNA"/>
</dbReference>
<evidence type="ECO:0000313" key="3">
    <source>
        <dbReference type="EnsemblPlants" id="KQK98152"/>
    </source>
</evidence>
<dbReference type="InParanoid" id="K3YCN4"/>